<feature type="domain" description="N-acetyltransferase" evidence="1">
    <location>
        <begin position="16"/>
        <end position="181"/>
    </location>
</feature>
<dbReference type="PANTHER" id="PTHR43441:SF3">
    <property type="entry name" value="ACETYLTRANSFERASE"/>
    <property type="match status" value="1"/>
</dbReference>
<sequence length="192" mass="21696">MPDPAPFPETLTTARLTLRVPTAEDGPAMAALVNANLEHLRPWLPWAQMPRTPEQQQGSMARAHDKFLQGEDLMYLMLLEGQPIGSCGIHRIDWAVPSGDIGYWLDQRREGHGYVTETARALTELALKPAAAGGLGFERLEIRCDARNLKSAAVPERLGFELEARLKRHARDPQHPEQFRDTLIFARWPHEY</sequence>
<name>A0ABY5YHY9_9DEIO</name>
<dbReference type="SUPFAM" id="SSF55729">
    <property type="entry name" value="Acyl-CoA N-acyltransferases (Nat)"/>
    <property type="match status" value="1"/>
</dbReference>
<protein>
    <submittedName>
        <fullName evidence="2">GNAT family N-acetyltransferase</fullName>
    </submittedName>
</protein>
<gene>
    <name evidence="2" type="ORF">N0D28_01120</name>
</gene>
<dbReference type="Pfam" id="PF13302">
    <property type="entry name" value="Acetyltransf_3"/>
    <property type="match status" value="1"/>
</dbReference>
<dbReference type="Gene3D" id="3.40.630.30">
    <property type="match status" value="1"/>
</dbReference>
<dbReference type="InterPro" id="IPR051908">
    <property type="entry name" value="Ribosomal_N-acetyltransferase"/>
</dbReference>
<dbReference type="InterPro" id="IPR016181">
    <property type="entry name" value="Acyl_CoA_acyltransferase"/>
</dbReference>
<keyword evidence="3" id="KW-1185">Reference proteome</keyword>
<evidence type="ECO:0000313" key="2">
    <source>
        <dbReference type="EMBL" id="UWX64306.1"/>
    </source>
</evidence>
<dbReference type="RefSeq" id="WP_260560581.1">
    <property type="nucleotide sequence ID" value="NZ_BAABEC010000077.1"/>
</dbReference>
<dbReference type="EMBL" id="CP104213">
    <property type="protein sequence ID" value="UWX64306.1"/>
    <property type="molecule type" value="Genomic_DNA"/>
</dbReference>
<evidence type="ECO:0000259" key="1">
    <source>
        <dbReference type="PROSITE" id="PS51186"/>
    </source>
</evidence>
<dbReference type="InterPro" id="IPR000182">
    <property type="entry name" value="GNAT_dom"/>
</dbReference>
<dbReference type="Proteomes" id="UP001060261">
    <property type="component" value="Chromosome"/>
</dbReference>
<evidence type="ECO:0000313" key="3">
    <source>
        <dbReference type="Proteomes" id="UP001060261"/>
    </source>
</evidence>
<proteinExistence type="predicted"/>
<accession>A0ABY5YHY9</accession>
<reference evidence="2" key="1">
    <citation type="submission" date="2022-09" db="EMBL/GenBank/DDBJ databases">
        <title>genome sequence of Deinococcus rubellus.</title>
        <authorList>
            <person name="Srinivasan S."/>
        </authorList>
    </citation>
    <scope>NUCLEOTIDE SEQUENCE</scope>
    <source>
        <strain evidence="2">Ant6</strain>
    </source>
</reference>
<organism evidence="2 3">
    <name type="scientific">Deinococcus rubellus</name>
    <dbReference type="NCBI Taxonomy" id="1889240"/>
    <lineage>
        <taxon>Bacteria</taxon>
        <taxon>Thermotogati</taxon>
        <taxon>Deinococcota</taxon>
        <taxon>Deinococci</taxon>
        <taxon>Deinococcales</taxon>
        <taxon>Deinococcaceae</taxon>
        <taxon>Deinococcus</taxon>
    </lineage>
</organism>
<dbReference type="PROSITE" id="PS51186">
    <property type="entry name" value="GNAT"/>
    <property type="match status" value="1"/>
</dbReference>
<dbReference type="PANTHER" id="PTHR43441">
    <property type="entry name" value="RIBOSOMAL-PROTEIN-SERINE ACETYLTRANSFERASE"/>
    <property type="match status" value="1"/>
</dbReference>